<dbReference type="AlphaFoldDB" id="A0A2P7UQW8"/>
<dbReference type="Proteomes" id="UP000240419">
    <property type="component" value="Unassembled WGS sequence"/>
</dbReference>
<feature type="transmembrane region" description="Helical" evidence="3">
    <location>
        <begin position="28"/>
        <end position="46"/>
    </location>
</feature>
<dbReference type="PRINTS" id="PR00864">
    <property type="entry name" value="PREPILNPTASE"/>
</dbReference>
<protein>
    <submittedName>
        <fullName evidence="5">Prepilin peptidase</fullName>
    </submittedName>
</protein>
<dbReference type="OrthoDB" id="9789291at2"/>
<feature type="transmembrane region" description="Helical" evidence="3">
    <location>
        <begin position="6"/>
        <end position="23"/>
    </location>
</feature>
<sequence>MVLSWYVIIPILFVMAVAMYTDLRRRLIYDWLTIPGIVYFLVLHAYLHPEKWLTYAMGVIVLGGISLLMAVISNGQMGGGDIKLLALVGAAVGWQAGLVVIMLTYLLAGVSVLPMWAIAKMTGRMKLGQEIPLAPFVAGGTSLMLVMVMYY</sequence>
<evidence type="ECO:0000256" key="1">
    <source>
        <dbReference type="ARBA" id="ARBA00005801"/>
    </source>
</evidence>
<name>A0A2P7UQW8_9BACL</name>
<dbReference type="Pfam" id="PF01478">
    <property type="entry name" value="Peptidase_A24"/>
    <property type="match status" value="1"/>
</dbReference>
<feature type="domain" description="Prepilin type IV endopeptidase peptidase" evidence="4">
    <location>
        <begin position="12"/>
        <end position="111"/>
    </location>
</feature>
<feature type="transmembrane region" description="Helical" evidence="3">
    <location>
        <begin position="84"/>
        <end position="113"/>
    </location>
</feature>
<dbReference type="GO" id="GO:0004190">
    <property type="term" value="F:aspartic-type endopeptidase activity"/>
    <property type="evidence" value="ECO:0007669"/>
    <property type="project" value="InterPro"/>
</dbReference>
<accession>A0A2P7UQW8</accession>
<feature type="transmembrane region" description="Helical" evidence="3">
    <location>
        <begin position="133"/>
        <end position="150"/>
    </location>
</feature>
<comment type="caution">
    <text evidence="5">The sequence shown here is derived from an EMBL/GenBank/DDBJ whole genome shotgun (WGS) entry which is preliminary data.</text>
</comment>
<dbReference type="PANTHER" id="PTHR30487:SF0">
    <property type="entry name" value="PREPILIN LEADER PEPTIDASE_N-METHYLTRANSFERASE-RELATED"/>
    <property type="match status" value="1"/>
</dbReference>
<dbReference type="InterPro" id="IPR000045">
    <property type="entry name" value="Prepilin_IV_endopep_pep"/>
</dbReference>
<dbReference type="GO" id="GO:0005886">
    <property type="term" value="C:plasma membrane"/>
    <property type="evidence" value="ECO:0007669"/>
    <property type="project" value="TreeGrafter"/>
</dbReference>
<dbReference type="PANTHER" id="PTHR30487">
    <property type="entry name" value="TYPE 4 PREPILIN-LIKE PROTEINS LEADER PEPTIDE-PROCESSING ENZYME"/>
    <property type="match status" value="1"/>
</dbReference>
<proteinExistence type="inferred from homology"/>
<comment type="similarity">
    <text evidence="1 2">Belongs to the peptidase A24 family.</text>
</comment>
<evidence type="ECO:0000313" key="5">
    <source>
        <dbReference type="EMBL" id="PSJ89371.1"/>
    </source>
</evidence>
<dbReference type="RefSeq" id="WP_106841007.1">
    <property type="nucleotide sequence ID" value="NZ_JBCNIW010000014.1"/>
</dbReference>
<organism evidence="5 6">
    <name type="scientific">Brevibacillus fortis</name>
    <dbReference type="NCBI Taxonomy" id="2126352"/>
    <lineage>
        <taxon>Bacteria</taxon>
        <taxon>Bacillati</taxon>
        <taxon>Bacillota</taxon>
        <taxon>Bacilli</taxon>
        <taxon>Bacillales</taxon>
        <taxon>Paenibacillaceae</taxon>
        <taxon>Brevibacillus</taxon>
    </lineage>
</organism>
<keyword evidence="3" id="KW-0472">Membrane</keyword>
<gene>
    <name evidence="5" type="ORF">C7R93_23030</name>
</gene>
<dbReference type="InterPro" id="IPR050882">
    <property type="entry name" value="Prepilin_peptidase/N-MTase"/>
</dbReference>
<keyword evidence="3" id="KW-0812">Transmembrane</keyword>
<dbReference type="Gene3D" id="1.20.120.1220">
    <property type="match status" value="1"/>
</dbReference>
<dbReference type="GO" id="GO:0006465">
    <property type="term" value="P:signal peptide processing"/>
    <property type="evidence" value="ECO:0007669"/>
    <property type="project" value="TreeGrafter"/>
</dbReference>
<evidence type="ECO:0000313" key="6">
    <source>
        <dbReference type="Proteomes" id="UP000240419"/>
    </source>
</evidence>
<evidence type="ECO:0000256" key="3">
    <source>
        <dbReference type="SAM" id="Phobius"/>
    </source>
</evidence>
<dbReference type="InterPro" id="IPR014032">
    <property type="entry name" value="Peptidase_A24A_bac"/>
</dbReference>
<keyword evidence="3" id="KW-1133">Transmembrane helix</keyword>
<reference evidence="5 6" key="1">
    <citation type="submission" date="2018-03" db="EMBL/GenBank/DDBJ databases">
        <title>Brevisbacillus phylogenomics.</title>
        <authorList>
            <person name="Dunlap C."/>
        </authorList>
    </citation>
    <scope>NUCLEOTIDE SEQUENCE [LARGE SCALE GENOMIC DNA]</scope>
    <source>
        <strain evidence="5 6">NRRL NRS-1210</strain>
    </source>
</reference>
<feature type="transmembrane region" description="Helical" evidence="3">
    <location>
        <begin position="52"/>
        <end position="72"/>
    </location>
</feature>
<dbReference type="EMBL" id="PXZM01000039">
    <property type="protein sequence ID" value="PSJ89371.1"/>
    <property type="molecule type" value="Genomic_DNA"/>
</dbReference>
<evidence type="ECO:0000256" key="2">
    <source>
        <dbReference type="RuleBase" id="RU003793"/>
    </source>
</evidence>
<evidence type="ECO:0000259" key="4">
    <source>
        <dbReference type="Pfam" id="PF01478"/>
    </source>
</evidence>
<keyword evidence="6" id="KW-1185">Reference proteome</keyword>